<feature type="compositionally biased region" description="Basic residues" evidence="1">
    <location>
        <begin position="226"/>
        <end position="235"/>
    </location>
</feature>
<accession>A0AAV8TBG8</accession>
<dbReference type="Pfam" id="PF23324">
    <property type="entry name" value="DUF7086"/>
    <property type="match status" value="1"/>
</dbReference>
<dbReference type="PANTHER" id="PTHR34272:SF1">
    <property type="entry name" value="EXPRESSED PROTEIN"/>
    <property type="match status" value="1"/>
</dbReference>
<proteinExistence type="predicted"/>
<evidence type="ECO:0000313" key="3">
    <source>
        <dbReference type="EMBL" id="KAJ8763523.1"/>
    </source>
</evidence>
<dbReference type="PANTHER" id="PTHR34272">
    <property type="entry name" value="EXPRESSED PROTEIN"/>
    <property type="match status" value="1"/>
</dbReference>
<organism evidence="3 4">
    <name type="scientific">Erythroxylum novogranatense</name>
    <dbReference type="NCBI Taxonomy" id="1862640"/>
    <lineage>
        <taxon>Eukaryota</taxon>
        <taxon>Viridiplantae</taxon>
        <taxon>Streptophyta</taxon>
        <taxon>Embryophyta</taxon>
        <taxon>Tracheophyta</taxon>
        <taxon>Spermatophyta</taxon>
        <taxon>Magnoliopsida</taxon>
        <taxon>eudicotyledons</taxon>
        <taxon>Gunneridae</taxon>
        <taxon>Pentapetalae</taxon>
        <taxon>rosids</taxon>
        <taxon>fabids</taxon>
        <taxon>Malpighiales</taxon>
        <taxon>Erythroxylaceae</taxon>
        <taxon>Erythroxylum</taxon>
    </lineage>
</organism>
<dbReference type="EMBL" id="JAIWQS010000005">
    <property type="protein sequence ID" value="KAJ8763523.1"/>
    <property type="molecule type" value="Genomic_DNA"/>
</dbReference>
<dbReference type="InterPro" id="IPR055513">
    <property type="entry name" value="DUF7086"/>
</dbReference>
<feature type="domain" description="DUF7086" evidence="2">
    <location>
        <begin position="261"/>
        <end position="393"/>
    </location>
</feature>
<dbReference type="Proteomes" id="UP001159364">
    <property type="component" value="Linkage Group LG05"/>
</dbReference>
<evidence type="ECO:0000259" key="2">
    <source>
        <dbReference type="Pfam" id="PF23324"/>
    </source>
</evidence>
<feature type="region of interest" description="Disordered" evidence="1">
    <location>
        <begin position="1"/>
        <end position="21"/>
    </location>
</feature>
<feature type="region of interest" description="Disordered" evidence="1">
    <location>
        <begin position="199"/>
        <end position="242"/>
    </location>
</feature>
<sequence>MLHFGKRRRDININNNEDNEDGNLALCLSSSYNRSSSNIANTTSRNNKNNKTTSLDIQLSLSLPTLIPPPQDIIGQQPDRHHLQQQTLISPPQRITSQQPVHHHRHQTLIPPPQDSTQREVQDHGILIPPPQETSQQQVLFHHDHGTLIPPPQDINTQQPVYHHHGTLIQPPNQVVMVPSAFTVQSPISHHTPFGYCTTPTANSDNSMNHHQQEAPRSRGSLLRAPRVRRNKPKSRREGTTESVPVLYPWATDKRATVHSLEYLRSKQIRTISGLVQCKKCDRQFEIEYNLEEKFAEMGSFIAQYKNTMHDRAPSAWLNPVLPQCTYCNLENAARPVITDKKAINWLFLLLGQMLGCCTLEQLKYFCKYTKNHRTGAKDRVLYLTYLGLCKQLDPDGPFDR</sequence>
<evidence type="ECO:0000313" key="4">
    <source>
        <dbReference type="Proteomes" id="UP001159364"/>
    </source>
</evidence>
<name>A0AAV8TBG8_9ROSI</name>
<keyword evidence="4" id="KW-1185">Reference proteome</keyword>
<comment type="caution">
    <text evidence="3">The sequence shown here is derived from an EMBL/GenBank/DDBJ whole genome shotgun (WGS) entry which is preliminary data.</text>
</comment>
<reference evidence="3 4" key="1">
    <citation type="submission" date="2021-09" db="EMBL/GenBank/DDBJ databases">
        <title>Genomic insights and catalytic innovation underlie evolution of tropane alkaloids biosynthesis.</title>
        <authorList>
            <person name="Wang Y.-J."/>
            <person name="Tian T."/>
            <person name="Huang J.-P."/>
            <person name="Huang S.-X."/>
        </authorList>
    </citation>
    <scope>NUCLEOTIDE SEQUENCE [LARGE SCALE GENOMIC DNA]</scope>
    <source>
        <strain evidence="3">KIB-2018</strain>
        <tissue evidence="3">Leaf</tissue>
    </source>
</reference>
<protein>
    <recommendedName>
        <fullName evidence="2">DUF7086 domain-containing protein</fullName>
    </recommendedName>
</protein>
<feature type="compositionally biased region" description="Polar residues" evidence="1">
    <location>
        <begin position="199"/>
        <end position="210"/>
    </location>
</feature>
<gene>
    <name evidence="3" type="ORF">K2173_002406</name>
</gene>
<dbReference type="AlphaFoldDB" id="A0AAV8TBG8"/>
<evidence type="ECO:0000256" key="1">
    <source>
        <dbReference type="SAM" id="MobiDB-lite"/>
    </source>
</evidence>